<comment type="caution">
    <text evidence="1">The sequence shown here is derived from an EMBL/GenBank/DDBJ whole genome shotgun (WGS) entry which is preliminary data.</text>
</comment>
<evidence type="ECO:0000313" key="2">
    <source>
        <dbReference type="Proteomes" id="UP001240447"/>
    </source>
</evidence>
<protein>
    <submittedName>
        <fullName evidence="1">Uncharacterized protein</fullName>
    </submittedName>
</protein>
<proteinExistence type="predicted"/>
<dbReference type="RefSeq" id="WP_181641660.1">
    <property type="nucleotide sequence ID" value="NZ_CCXJ01000143.1"/>
</dbReference>
<accession>A0ABT9NUF3</accession>
<gene>
    <name evidence="1" type="ORF">J2S59_003874</name>
</gene>
<sequence>MTQNRLPDRWHSRDFPVLLEAARLLDAGEMPVSSDDIAANVGFDEDDIIAALQALHGTYTTGEALDSLGGVLGFFITGLTERGRRATGLWPDEEQAADALVELLTKAGDKVQDEEDASALKRAGRLLRGVPASVLADVTAALIRQQTGLT</sequence>
<reference evidence="1 2" key="1">
    <citation type="submission" date="2023-07" db="EMBL/GenBank/DDBJ databases">
        <title>Sequencing the genomes of 1000 actinobacteria strains.</title>
        <authorList>
            <person name="Klenk H.-P."/>
        </authorList>
    </citation>
    <scope>NUCLEOTIDE SEQUENCE [LARGE SCALE GENOMIC DNA]</scope>
    <source>
        <strain evidence="1 2">GD13</strain>
    </source>
</reference>
<evidence type="ECO:0000313" key="1">
    <source>
        <dbReference type="EMBL" id="MDP9824065.1"/>
    </source>
</evidence>
<name>A0ABT9NUF3_9ACTN</name>
<keyword evidence="2" id="KW-1185">Reference proteome</keyword>
<organism evidence="1 2">
    <name type="scientific">Nocardioides massiliensis</name>
    <dbReference type="NCBI Taxonomy" id="1325935"/>
    <lineage>
        <taxon>Bacteria</taxon>
        <taxon>Bacillati</taxon>
        <taxon>Actinomycetota</taxon>
        <taxon>Actinomycetes</taxon>
        <taxon>Propionibacteriales</taxon>
        <taxon>Nocardioidaceae</taxon>
        <taxon>Nocardioides</taxon>
    </lineage>
</organism>
<dbReference type="Proteomes" id="UP001240447">
    <property type="component" value="Unassembled WGS sequence"/>
</dbReference>
<dbReference type="EMBL" id="JAUSQM010000001">
    <property type="protein sequence ID" value="MDP9824065.1"/>
    <property type="molecule type" value="Genomic_DNA"/>
</dbReference>